<name>A0A917JLN2_9GAMM</name>
<dbReference type="PANTHER" id="PTHR14289:SF16">
    <property type="entry name" value="POLYMERASE DELTA-INTERACTING PROTEIN 2"/>
    <property type="match status" value="1"/>
</dbReference>
<protein>
    <recommendedName>
        <fullName evidence="1 2">Protein ApaG</fullName>
    </recommendedName>
</protein>
<reference evidence="4" key="1">
    <citation type="journal article" date="2014" name="Int. J. Syst. Evol. Microbiol.">
        <title>Complete genome sequence of Corynebacterium casei LMG S-19264T (=DSM 44701T), isolated from a smear-ripened cheese.</title>
        <authorList>
            <consortium name="US DOE Joint Genome Institute (JGI-PGF)"/>
            <person name="Walter F."/>
            <person name="Albersmeier A."/>
            <person name="Kalinowski J."/>
            <person name="Ruckert C."/>
        </authorList>
    </citation>
    <scope>NUCLEOTIDE SEQUENCE</scope>
    <source>
        <strain evidence="4">JCM 30804</strain>
    </source>
</reference>
<dbReference type="SUPFAM" id="SSF110069">
    <property type="entry name" value="ApaG-like"/>
    <property type="match status" value="1"/>
</dbReference>
<dbReference type="HAMAP" id="MF_00791">
    <property type="entry name" value="ApaG"/>
    <property type="match status" value="1"/>
</dbReference>
<gene>
    <name evidence="2 4" type="primary">apaG</name>
    <name evidence="4" type="ORF">GCM10009332_03970</name>
</gene>
<dbReference type="InterPro" id="IPR023065">
    <property type="entry name" value="Uncharacterised_ApaG"/>
</dbReference>
<dbReference type="AlphaFoldDB" id="A0A917JLN2"/>
<evidence type="ECO:0000313" key="4">
    <source>
        <dbReference type="EMBL" id="GGI70009.1"/>
    </source>
</evidence>
<feature type="domain" description="ApaG" evidence="3">
    <location>
        <begin position="12"/>
        <end position="136"/>
    </location>
</feature>
<dbReference type="EMBL" id="BMPZ01000001">
    <property type="protein sequence ID" value="GGI70009.1"/>
    <property type="molecule type" value="Genomic_DNA"/>
</dbReference>
<organism evidence="4 5">
    <name type="scientific">Shewanella gelidii</name>
    <dbReference type="NCBI Taxonomy" id="1642821"/>
    <lineage>
        <taxon>Bacteria</taxon>
        <taxon>Pseudomonadati</taxon>
        <taxon>Pseudomonadota</taxon>
        <taxon>Gammaproteobacteria</taxon>
        <taxon>Alteromonadales</taxon>
        <taxon>Shewanellaceae</taxon>
        <taxon>Shewanella</taxon>
    </lineage>
</organism>
<dbReference type="Pfam" id="PF04379">
    <property type="entry name" value="DUF525"/>
    <property type="match status" value="1"/>
</dbReference>
<evidence type="ECO:0000256" key="2">
    <source>
        <dbReference type="HAMAP-Rule" id="MF_00791"/>
    </source>
</evidence>
<evidence type="ECO:0000256" key="1">
    <source>
        <dbReference type="ARBA" id="ARBA00017693"/>
    </source>
</evidence>
<evidence type="ECO:0000313" key="5">
    <source>
        <dbReference type="Proteomes" id="UP000613743"/>
    </source>
</evidence>
<accession>A0A917JLN2</accession>
<dbReference type="InterPro" id="IPR007474">
    <property type="entry name" value="ApaG_domain"/>
</dbReference>
<dbReference type="InterPro" id="IPR036767">
    <property type="entry name" value="ApaG_sf"/>
</dbReference>
<dbReference type="PANTHER" id="PTHR14289">
    <property type="entry name" value="F-BOX ONLY PROTEIN 3"/>
    <property type="match status" value="1"/>
</dbReference>
<evidence type="ECO:0000259" key="3">
    <source>
        <dbReference type="PROSITE" id="PS51087"/>
    </source>
</evidence>
<sequence length="136" mass="15256">MMAYFYLGLRMSNKENSVKVEVKTEYIEQDSSPEDDQYLFSYTITIINLGEQAAKLESRHWIITDANGHKSEVQGSGVVGETPTIEPNTAYQYSSGTVLETPLGIMQGHYNMVNTDGTKFKATIEPFRLAVSKILH</sequence>
<comment type="caution">
    <text evidence="4">The sequence shown here is derived from an EMBL/GenBank/DDBJ whole genome shotgun (WGS) entry which is preliminary data.</text>
</comment>
<dbReference type="Gene3D" id="2.60.40.1470">
    <property type="entry name" value="ApaG domain"/>
    <property type="match status" value="1"/>
</dbReference>
<dbReference type="NCBIfam" id="NF003967">
    <property type="entry name" value="PRK05461.1"/>
    <property type="match status" value="1"/>
</dbReference>
<proteinExistence type="inferred from homology"/>
<dbReference type="GO" id="GO:0070987">
    <property type="term" value="P:error-free translesion synthesis"/>
    <property type="evidence" value="ECO:0007669"/>
    <property type="project" value="TreeGrafter"/>
</dbReference>
<keyword evidence="5" id="KW-1185">Reference proteome</keyword>
<reference evidence="4" key="2">
    <citation type="submission" date="2020-09" db="EMBL/GenBank/DDBJ databases">
        <authorList>
            <person name="Sun Q."/>
            <person name="Ohkuma M."/>
        </authorList>
    </citation>
    <scope>NUCLEOTIDE SEQUENCE</scope>
    <source>
        <strain evidence="4">JCM 30804</strain>
    </source>
</reference>
<dbReference type="PROSITE" id="PS51087">
    <property type="entry name" value="APAG"/>
    <property type="match status" value="1"/>
</dbReference>
<dbReference type="Proteomes" id="UP000613743">
    <property type="component" value="Unassembled WGS sequence"/>
</dbReference>